<name>A0A3Q8XTB6_9HYPH</name>
<gene>
    <name evidence="2" type="ORF">D5400_19355</name>
</gene>
<dbReference type="InterPro" id="IPR000792">
    <property type="entry name" value="Tscrpt_reg_LuxR_C"/>
</dbReference>
<evidence type="ECO:0000259" key="1">
    <source>
        <dbReference type="SMART" id="SM00421"/>
    </source>
</evidence>
<dbReference type="Gene3D" id="1.10.10.10">
    <property type="entry name" value="Winged helix-like DNA-binding domain superfamily/Winged helix DNA-binding domain"/>
    <property type="match status" value="1"/>
</dbReference>
<reference evidence="2 3" key="1">
    <citation type="submission" date="2018-09" db="EMBL/GenBank/DDBJ databases">
        <title>Marinorhizobium profundi gen. nov., sp. nov., isolated from a deep-sea sediment sample from the New Britain Trench and proposal of Marinorhizobiaceae fam. nov. in the order Rhizobiales of the class Alphaproteobacteria.</title>
        <authorList>
            <person name="Cao J."/>
        </authorList>
    </citation>
    <scope>NUCLEOTIDE SEQUENCE [LARGE SCALE GENOMIC DNA]</scope>
    <source>
        <strain evidence="2 3">WS11</strain>
    </source>
</reference>
<proteinExistence type="predicted"/>
<accession>A0A3Q8XTB6</accession>
<feature type="domain" description="HTH luxR-type" evidence="1">
    <location>
        <begin position="39"/>
        <end position="96"/>
    </location>
</feature>
<dbReference type="OrthoDB" id="8421219at2"/>
<dbReference type="RefSeq" id="WP_126011789.1">
    <property type="nucleotide sequence ID" value="NZ_CP032509.1"/>
</dbReference>
<evidence type="ECO:0000313" key="2">
    <source>
        <dbReference type="EMBL" id="AZN73160.1"/>
    </source>
</evidence>
<dbReference type="InterPro" id="IPR016032">
    <property type="entry name" value="Sig_transdc_resp-reg_C-effctor"/>
</dbReference>
<dbReference type="GO" id="GO:0003677">
    <property type="term" value="F:DNA binding"/>
    <property type="evidence" value="ECO:0007669"/>
    <property type="project" value="InterPro"/>
</dbReference>
<dbReference type="GO" id="GO:0006355">
    <property type="term" value="P:regulation of DNA-templated transcription"/>
    <property type="evidence" value="ECO:0007669"/>
    <property type="project" value="InterPro"/>
</dbReference>
<evidence type="ECO:0000313" key="3">
    <source>
        <dbReference type="Proteomes" id="UP000268192"/>
    </source>
</evidence>
<keyword evidence="3" id="KW-1185">Reference proteome</keyword>
<dbReference type="AlphaFoldDB" id="A0A3Q8XTB6"/>
<organism evidence="2 3">
    <name type="scientific">Georhizobium profundi</name>
    <dbReference type="NCBI Taxonomy" id="2341112"/>
    <lineage>
        <taxon>Bacteria</taxon>
        <taxon>Pseudomonadati</taxon>
        <taxon>Pseudomonadota</taxon>
        <taxon>Alphaproteobacteria</taxon>
        <taxon>Hyphomicrobiales</taxon>
        <taxon>Rhizobiaceae</taxon>
        <taxon>Georhizobium</taxon>
    </lineage>
</organism>
<dbReference type="SUPFAM" id="SSF46894">
    <property type="entry name" value="C-terminal effector domain of the bipartite response regulators"/>
    <property type="match status" value="1"/>
</dbReference>
<sequence>MQIERRRTAQYLADAAFDARRSLPASSLAGASGAAETGEGMLSDIEAGYLSRIARGQTAEDIAAEDKISVQVVQDALSAAETKLGAMNLMDAVTKAARLGLLKDDSSLP</sequence>
<dbReference type="Proteomes" id="UP000268192">
    <property type="component" value="Chromosome"/>
</dbReference>
<dbReference type="SMART" id="SM00421">
    <property type="entry name" value="HTH_LUXR"/>
    <property type="match status" value="1"/>
</dbReference>
<dbReference type="EMBL" id="CP032509">
    <property type="protein sequence ID" value="AZN73160.1"/>
    <property type="molecule type" value="Genomic_DNA"/>
</dbReference>
<protein>
    <recommendedName>
        <fullName evidence="1">HTH luxR-type domain-containing protein</fullName>
    </recommendedName>
</protein>
<dbReference type="KEGG" id="abaw:D5400_19355"/>
<dbReference type="InterPro" id="IPR036388">
    <property type="entry name" value="WH-like_DNA-bd_sf"/>
</dbReference>